<dbReference type="Pfam" id="PF08240">
    <property type="entry name" value="ADH_N"/>
    <property type="match status" value="1"/>
</dbReference>
<dbReference type="RefSeq" id="WP_201366637.1">
    <property type="nucleotide sequence ID" value="NZ_BNJJ01000031.1"/>
</dbReference>
<protein>
    <submittedName>
        <fullName evidence="4">NAD(P)H quinone oxidoreductase</fullName>
    </submittedName>
</protein>
<dbReference type="SUPFAM" id="SSF51735">
    <property type="entry name" value="NAD(P)-binding Rossmann-fold domains"/>
    <property type="match status" value="1"/>
</dbReference>
<accession>A0ABQ3VUN3</accession>
<dbReference type="InterPro" id="IPR013149">
    <property type="entry name" value="ADH-like_C"/>
</dbReference>
<evidence type="ECO:0000256" key="2">
    <source>
        <dbReference type="ARBA" id="ARBA00023002"/>
    </source>
</evidence>
<dbReference type="PANTHER" id="PTHR48106">
    <property type="entry name" value="QUINONE OXIDOREDUCTASE PIG3-RELATED"/>
    <property type="match status" value="1"/>
</dbReference>
<dbReference type="Pfam" id="PF00107">
    <property type="entry name" value="ADH_zinc_N"/>
    <property type="match status" value="1"/>
</dbReference>
<dbReference type="InterPro" id="IPR020843">
    <property type="entry name" value="ER"/>
</dbReference>
<organism evidence="4 5">
    <name type="scientific">Dictyobacter formicarum</name>
    <dbReference type="NCBI Taxonomy" id="2778368"/>
    <lineage>
        <taxon>Bacteria</taxon>
        <taxon>Bacillati</taxon>
        <taxon>Chloroflexota</taxon>
        <taxon>Ktedonobacteria</taxon>
        <taxon>Ktedonobacterales</taxon>
        <taxon>Dictyobacteraceae</taxon>
        <taxon>Dictyobacter</taxon>
    </lineage>
</organism>
<reference evidence="4 5" key="1">
    <citation type="journal article" date="2021" name="Int. J. Syst. Evol. Microbiol.">
        <title>Reticulibacter mediterranei gen. nov., sp. nov., within the new family Reticulibacteraceae fam. nov., and Ktedonospora formicarum gen. nov., sp. nov., Ktedonobacter robiniae sp. nov., Dictyobacter formicarum sp. nov. and Dictyobacter arantiisoli sp. nov., belonging to the class Ktedonobacteria.</title>
        <authorList>
            <person name="Yabe S."/>
            <person name="Zheng Y."/>
            <person name="Wang C.M."/>
            <person name="Sakai Y."/>
            <person name="Abe K."/>
            <person name="Yokota A."/>
            <person name="Donadio S."/>
            <person name="Cavaletti L."/>
            <person name="Monciardini P."/>
        </authorList>
    </citation>
    <scope>NUCLEOTIDE SEQUENCE [LARGE SCALE GENOMIC DNA]</scope>
    <source>
        <strain evidence="4 5">SOSP1-9</strain>
    </source>
</reference>
<dbReference type="SMART" id="SM00829">
    <property type="entry name" value="PKS_ER"/>
    <property type="match status" value="1"/>
</dbReference>
<dbReference type="InterPro" id="IPR036291">
    <property type="entry name" value="NAD(P)-bd_dom_sf"/>
</dbReference>
<proteinExistence type="predicted"/>
<dbReference type="Gene3D" id="3.40.50.720">
    <property type="entry name" value="NAD(P)-binding Rossmann-like Domain"/>
    <property type="match status" value="1"/>
</dbReference>
<dbReference type="InterPro" id="IPR011032">
    <property type="entry name" value="GroES-like_sf"/>
</dbReference>
<keyword evidence="1" id="KW-0521">NADP</keyword>
<keyword evidence="2" id="KW-0560">Oxidoreductase</keyword>
<dbReference type="InterPro" id="IPR013154">
    <property type="entry name" value="ADH-like_N"/>
</dbReference>
<gene>
    <name evidence="4" type="ORF">KSZ_71090</name>
</gene>
<dbReference type="Gene3D" id="3.90.180.10">
    <property type="entry name" value="Medium-chain alcohol dehydrogenases, catalytic domain"/>
    <property type="match status" value="1"/>
</dbReference>
<evidence type="ECO:0000256" key="1">
    <source>
        <dbReference type="ARBA" id="ARBA00022857"/>
    </source>
</evidence>
<dbReference type="EMBL" id="BNJJ01000031">
    <property type="protein sequence ID" value="GHO89103.1"/>
    <property type="molecule type" value="Genomic_DNA"/>
</dbReference>
<feature type="domain" description="Enoyl reductase (ER)" evidence="3">
    <location>
        <begin position="10"/>
        <end position="312"/>
    </location>
</feature>
<dbReference type="Proteomes" id="UP000635565">
    <property type="component" value="Unassembled WGS sequence"/>
</dbReference>
<evidence type="ECO:0000313" key="4">
    <source>
        <dbReference type="EMBL" id="GHO89103.1"/>
    </source>
</evidence>
<name>A0ABQ3VUN3_9CHLR</name>
<dbReference type="SUPFAM" id="SSF50129">
    <property type="entry name" value="GroES-like"/>
    <property type="match status" value="1"/>
</dbReference>
<comment type="caution">
    <text evidence="4">The sequence shown here is derived from an EMBL/GenBank/DDBJ whole genome shotgun (WGS) entry which is preliminary data.</text>
</comment>
<keyword evidence="5" id="KW-1185">Reference proteome</keyword>
<evidence type="ECO:0000313" key="5">
    <source>
        <dbReference type="Proteomes" id="UP000635565"/>
    </source>
</evidence>
<sequence>MKAVQFSRFGGPEVLQVQEVADPSPASNEVLIEVKATTVNHLDLFQRSGRRPIGNLPFTPGLEAAGVVLQDSNGFRAGERVLTTRASQVRGGGGYASKLAVPATDLARIPDGVSFEQAVAAGLAASTAWGSLFDLGHLQAGERVLIWAGSSGVGSIAIQLAKHAGAWVVSTASSDERVHTLQQLGADEVINYRQQSVSKVLQASGGVQLVIELVSSTLQESIDAAAADGRIILIGNLGGKEATVDTQSWRLKRVSVIGGGQLRTSVANEEKILQLIAEKAIHPLIARILPIEQAGEAHRLLESGEIQGKIVLIFA</sequence>
<dbReference type="PANTHER" id="PTHR48106:SF18">
    <property type="entry name" value="QUINONE OXIDOREDUCTASE PIG3"/>
    <property type="match status" value="1"/>
</dbReference>
<evidence type="ECO:0000259" key="3">
    <source>
        <dbReference type="SMART" id="SM00829"/>
    </source>
</evidence>